<keyword evidence="2" id="KW-1185">Reference proteome</keyword>
<gene>
    <name evidence="1" type="ORF">SAMN04489801_4837</name>
</gene>
<dbReference type="EMBL" id="LT629796">
    <property type="protein sequence ID" value="SDU59282.1"/>
    <property type="molecule type" value="Genomic_DNA"/>
</dbReference>
<sequence length="110" mass="12236">MEKIFYAADAYVSTYGQGADLIIIKSPEGTIYGAACEFDICTKDITKVSIQQGETFDASDKKFEEAEWLEYTDDIGTTPAGWEDIVNAGLSDFVSGYQLESEVVIHRFKK</sequence>
<dbReference type="RefSeq" id="WP_010455584.1">
    <property type="nucleotide sequence ID" value="NZ_LT629796.1"/>
</dbReference>
<reference evidence="1 2" key="1">
    <citation type="submission" date="2016-10" db="EMBL/GenBank/DDBJ databases">
        <authorList>
            <person name="Varghese N."/>
            <person name="Submissions S."/>
        </authorList>
    </citation>
    <scope>NUCLEOTIDE SEQUENCE [LARGE SCALE GENOMIC DNA]</scope>
    <source>
        <strain evidence="1 2">LMG 21607</strain>
    </source>
</reference>
<dbReference type="Proteomes" id="UP000182476">
    <property type="component" value="Chromosome I"/>
</dbReference>
<evidence type="ECO:0008006" key="3">
    <source>
        <dbReference type="Google" id="ProtNLM"/>
    </source>
</evidence>
<proteinExistence type="predicted"/>
<name>A0ABY0VW60_9PSED</name>
<dbReference type="GeneID" id="46431806"/>
<accession>A0ABY0VW60</accession>
<evidence type="ECO:0000313" key="1">
    <source>
        <dbReference type="EMBL" id="SDU59282.1"/>
    </source>
</evidence>
<protein>
    <recommendedName>
        <fullName evidence="3">ASCH domain-containing protein</fullName>
    </recommendedName>
</protein>
<organism evidence="1 2">
    <name type="scientific">Pseudomonas mandelii</name>
    <dbReference type="NCBI Taxonomy" id="75612"/>
    <lineage>
        <taxon>Bacteria</taxon>
        <taxon>Pseudomonadati</taxon>
        <taxon>Pseudomonadota</taxon>
        <taxon>Gammaproteobacteria</taxon>
        <taxon>Pseudomonadales</taxon>
        <taxon>Pseudomonadaceae</taxon>
        <taxon>Pseudomonas</taxon>
    </lineage>
</organism>
<evidence type="ECO:0000313" key="2">
    <source>
        <dbReference type="Proteomes" id="UP000182476"/>
    </source>
</evidence>